<protein>
    <submittedName>
        <fullName evidence="2">Uncharacterized protein</fullName>
    </submittedName>
</protein>
<dbReference type="Proteomes" id="UP000719766">
    <property type="component" value="Unassembled WGS sequence"/>
</dbReference>
<name>A0A9P7DI66_9AGAM</name>
<dbReference type="GeneID" id="64604458"/>
<dbReference type="EMBL" id="JABBWE010000029">
    <property type="protein sequence ID" value="KAG1793712.1"/>
    <property type="molecule type" value="Genomic_DNA"/>
</dbReference>
<feature type="compositionally biased region" description="Polar residues" evidence="1">
    <location>
        <begin position="56"/>
        <end position="71"/>
    </location>
</feature>
<gene>
    <name evidence="2" type="ORF">HD556DRAFT_467946</name>
</gene>
<evidence type="ECO:0000256" key="1">
    <source>
        <dbReference type="SAM" id="MobiDB-lite"/>
    </source>
</evidence>
<feature type="region of interest" description="Disordered" evidence="1">
    <location>
        <begin position="1"/>
        <end position="129"/>
    </location>
</feature>
<evidence type="ECO:0000313" key="2">
    <source>
        <dbReference type="EMBL" id="KAG1793712.1"/>
    </source>
</evidence>
<sequence>MLKSPRKKCVTPSRPPRRNGSRQTSVKREPPEINLSAMRPPSPTEDPLLLSAKHLGSTTSSRSTPVFLSSSPHRHADVRDTPSPEWTDTESEGEGEYTGRFKMFQVPTKADPPTSGTKARMKEWGRPVSPFPYEARLDRSLPDPEDMEIADNEDEGMEGNILDALDIESVFEDIVEVPPGSDDLSSDLSTSDLHIRAEESEDSDVDVESDVVRITGSDPMAAARAAAILKLHDYDCVLASSKRAAARKSRTTFPSAGVGKRRSSIQSRRAVHNGDPTPWCVQPRYEPKAGEWRREDWKILDKCFFEECHVNGVITSPKDVNREAVVMRFQCLAGGHDVVTGLGPPWSWENLLARVDVLIKKRAARADLSTLSFASFMSPDVSRLANFTSTPVSHIPRYRDLFDKASAIDPTNIPISTSSYSVRPQPTIVPPNHLAEKTGFFSRLPTWASFLPRHLIDRRKPITTPARKLSERQKPHKDFVDLHHTTPPQKHVQLRRNKPKRLVELRHISPEPVQRVFTSDYRERRSSGGSVKDLIQCFEGTSDLIGSIQISASAVQTRLPWQS</sequence>
<reference evidence="2" key="1">
    <citation type="journal article" date="2020" name="New Phytol.">
        <title>Comparative genomics reveals dynamic genome evolution in host specialist ectomycorrhizal fungi.</title>
        <authorList>
            <person name="Lofgren L.A."/>
            <person name="Nguyen N.H."/>
            <person name="Vilgalys R."/>
            <person name="Ruytinx J."/>
            <person name="Liao H.L."/>
            <person name="Branco S."/>
            <person name="Kuo A."/>
            <person name="LaButti K."/>
            <person name="Lipzen A."/>
            <person name="Andreopoulos W."/>
            <person name="Pangilinan J."/>
            <person name="Riley R."/>
            <person name="Hundley H."/>
            <person name="Na H."/>
            <person name="Barry K."/>
            <person name="Grigoriev I.V."/>
            <person name="Stajich J.E."/>
            <person name="Kennedy P.G."/>
        </authorList>
    </citation>
    <scope>NUCLEOTIDE SEQUENCE</scope>
    <source>
        <strain evidence="2">S12</strain>
    </source>
</reference>
<keyword evidence="3" id="KW-1185">Reference proteome</keyword>
<dbReference type="AlphaFoldDB" id="A0A9P7DI66"/>
<feature type="compositionally biased region" description="Basic residues" evidence="1">
    <location>
        <begin position="1"/>
        <end position="20"/>
    </location>
</feature>
<comment type="caution">
    <text evidence="2">The sequence shown here is derived from an EMBL/GenBank/DDBJ whole genome shotgun (WGS) entry which is preliminary data.</text>
</comment>
<accession>A0A9P7DI66</accession>
<dbReference type="RefSeq" id="XP_041160110.1">
    <property type="nucleotide sequence ID" value="XM_041310694.1"/>
</dbReference>
<evidence type="ECO:0000313" key="3">
    <source>
        <dbReference type="Proteomes" id="UP000719766"/>
    </source>
</evidence>
<proteinExistence type="predicted"/>
<organism evidence="2 3">
    <name type="scientific">Suillus plorans</name>
    <dbReference type="NCBI Taxonomy" id="116603"/>
    <lineage>
        <taxon>Eukaryota</taxon>
        <taxon>Fungi</taxon>
        <taxon>Dikarya</taxon>
        <taxon>Basidiomycota</taxon>
        <taxon>Agaricomycotina</taxon>
        <taxon>Agaricomycetes</taxon>
        <taxon>Agaricomycetidae</taxon>
        <taxon>Boletales</taxon>
        <taxon>Suillineae</taxon>
        <taxon>Suillaceae</taxon>
        <taxon>Suillus</taxon>
    </lineage>
</organism>
<dbReference type="OrthoDB" id="3258279at2759"/>